<accession>A0AAP0WXL7</accession>
<evidence type="ECO:0000313" key="4">
    <source>
        <dbReference type="Proteomes" id="UP001415857"/>
    </source>
</evidence>
<dbReference type="GO" id="GO:0009451">
    <property type="term" value="P:RNA modification"/>
    <property type="evidence" value="ECO:0007669"/>
    <property type="project" value="InterPro"/>
</dbReference>
<dbReference type="GO" id="GO:0003723">
    <property type="term" value="F:RNA binding"/>
    <property type="evidence" value="ECO:0007669"/>
    <property type="project" value="InterPro"/>
</dbReference>
<dbReference type="Pfam" id="PF13041">
    <property type="entry name" value="PPR_2"/>
    <property type="match status" value="1"/>
</dbReference>
<dbReference type="NCBIfam" id="TIGR00756">
    <property type="entry name" value="PPR"/>
    <property type="match status" value="1"/>
</dbReference>
<dbReference type="PROSITE" id="PS51375">
    <property type="entry name" value="PPR"/>
    <property type="match status" value="1"/>
</dbReference>
<reference evidence="3 4" key="1">
    <citation type="journal article" date="2024" name="Plant J.">
        <title>Genome sequences and population genomics reveal climatic adaptation and genomic divergence between two closely related sweetgum species.</title>
        <authorList>
            <person name="Xu W.Q."/>
            <person name="Ren C.Q."/>
            <person name="Zhang X.Y."/>
            <person name="Comes H.P."/>
            <person name="Liu X.H."/>
            <person name="Li Y.G."/>
            <person name="Kettle C.J."/>
            <person name="Jalonen R."/>
            <person name="Gaisberger H."/>
            <person name="Ma Y.Z."/>
            <person name="Qiu Y.X."/>
        </authorList>
    </citation>
    <scope>NUCLEOTIDE SEQUENCE [LARGE SCALE GENOMIC DNA]</scope>
    <source>
        <strain evidence="3">Hangzhou</strain>
    </source>
</reference>
<protein>
    <recommendedName>
        <fullName evidence="5">Pentatricopeptide repeat-containing protein</fullName>
    </recommendedName>
</protein>
<dbReference type="PANTHER" id="PTHR47926">
    <property type="entry name" value="PENTATRICOPEPTIDE REPEAT-CONTAINING PROTEIN"/>
    <property type="match status" value="1"/>
</dbReference>
<gene>
    <name evidence="3" type="ORF">L1049_023276</name>
</gene>
<evidence type="ECO:0008006" key="5">
    <source>
        <dbReference type="Google" id="ProtNLM"/>
    </source>
</evidence>
<evidence type="ECO:0000313" key="3">
    <source>
        <dbReference type="EMBL" id="KAK9284109.1"/>
    </source>
</evidence>
<dbReference type="EMBL" id="JBBPBK010000005">
    <property type="protein sequence ID" value="KAK9284109.1"/>
    <property type="molecule type" value="Genomic_DNA"/>
</dbReference>
<comment type="caution">
    <text evidence="3">The sequence shown here is derived from an EMBL/GenBank/DDBJ whole genome shotgun (WGS) entry which is preliminary data.</text>
</comment>
<evidence type="ECO:0000256" key="1">
    <source>
        <dbReference type="ARBA" id="ARBA00022737"/>
    </source>
</evidence>
<dbReference type="AlphaFoldDB" id="A0AAP0WXL7"/>
<evidence type="ECO:0000256" key="2">
    <source>
        <dbReference type="PROSITE-ProRule" id="PRU00708"/>
    </source>
</evidence>
<dbReference type="InterPro" id="IPR046960">
    <property type="entry name" value="PPR_At4g14850-like_plant"/>
</dbReference>
<dbReference type="Gene3D" id="1.25.40.10">
    <property type="entry name" value="Tetratricopeptide repeat domain"/>
    <property type="match status" value="1"/>
</dbReference>
<organism evidence="3 4">
    <name type="scientific">Liquidambar formosana</name>
    <name type="common">Formosan gum</name>
    <dbReference type="NCBI Taxonomy" id="63359"/>
    <lineage>
        <taxon>Eukaryota</taxon>
        <taxon>Viridiplantae</taxon>
        <taxon>Streptophyta</taxon>
        <taxon>Embryophyta</taxon>
        <taxon>Tracheophyta</taxon>
        <taxon>Spermatophyta</taxon>
        <taxon>Magnoliopsida</taxon>
        <taxon>eudicotyledons</taxon>
        <taxon>Gunneridae</taxon>
        <taxon>Pentapetalae</taxon>
        <taxon>Saxifragales</taxon>
        <taxon>Altingiaceae</taxon>
        <taxon>Liquidambar</taxon>
    </lineage>
</organism>
<dbReference type="Proteomes" id="UP001415857">
    <property type="component" value="Unassembled WGS sequence"/>
</dbReference>
<name>A0AAP0WXL7_LIQFO</name>
<feature type="repeat" description="PPR" evidence="2">
    <location>
        <begin position="72"/>
        <end position="106"/>
    </location>
</feature>
<sequence>MKKEGQKPNYVTLINLLPVCCTQLQGKSIHAYAVRTGVALETHLLTSLIFMYSRFETMNLCFSLFEMGEKMDISLWNAIMSVHVQAKNAKKALSFFCELLRMEMKPDHVTVLGLISACAQLSSLNITHSGNGLCDTQGL</sequence>
<dbReference type="InterPro" id="IPR002885">
    <property type="entry name" value="PPR_rpt"/>
</dbReference>
<keyword evidence="1" id="KW-0677">Repeat</keyword>
<keyword evidence="4" id="KW-1185">Reference proteome</keyword>
<dbReference type="InterPro" id="IPR011990">
    <property type="entry name" value="TPR-like_helical_dom_sf"/>
</dbReference>
<proteinExistence type="predicted"/>